<dbReference type="SUPFAM" id="SSF52047">
    <property type="entry name" value="RNI-like"/>
    <property type="match status" value="1"/>
</dbReference>
<gene>
    <name evidence="1" type="ORF">Ocin01_08299</name>
</gene>
<dbReference type="AlphaFoldDB" id="A0A1D2MZK7"/>
<comment type="caution">
    <text evidence="1">The sequence shown here is derived from an EMBL/GenBank/DDBJ whole genome shotgun (WGS) entry which is preliminary data.</text>
</comment>
<organism evidence="1 2">
    <name type="scientific">Orchesella cincta</name>
    <name type="common">Springtail</name>
    <name type="synonym">Podura cincta</name>
    <dbReference type="NCBI Taxonomy" id="48709"/>
    <lineage>
        <taxon>Eukaryota</taxon>
        <taxon>Metazoa</taxon>
        <taxon>Ecdysozoa</taxon>
        <taxon>Arthropoda</taxon>
        <taxon>Hexapoda</taxon>
        <taxon>Collembola</taxon>
        <taxon>Entomobryomorpha</taxon>
        <taxon>Entomobryoidea</taxon>
        <taxon>Orchesellidae</taxon>
        <taxon>Orchesellinae</taxon>
        <taxon>Orchesella</taxon>
    </lineage>
</organism>
<evidence type="ECO:0000313" key="1">
    <source>
        <dbReference type="EMBL" id="ODM98381.1"/>
    </source>
</evidence>
<dbReference type="OMA" id="NICEISH"/>
<evidence type="ECO:0008006" key="3">
    <source>
        <dbReference type="Google" id="ProtNLM"/>
    </source>
</evidence>
<reference evidence="1 2" key="1">
    <citation type="journal article" date="2016" name="Genome Biol. Evol.">
        <title>Gene Family Evolution Reflects Adaptation to Soil Environmental Stressors in the Genome of the Collembolan Orchesella cincta.</title>
        <authorList>
            <person name="Faddeeva-Vakhrusheva A."/>
            <person name="Derks M.F."/>
            <person name="Anvar S.Y."/>
            <person name="Agamennone V."/>
            <person name="Suring W."/>
            <person name="Smit S."/>
            <person name="van Straalen N.M."/>
            <person name="Roelofs D."/>
        </authorList>
    </citation>
    <scope>NUCLEOTIDE SEQUENCE [LARGE SCALE GENOMIC DNA]</scope>
    <source>
        <tissue evidence="1">Mixed pool</tissue>
    </source>
</reference>
<proteinExistence type="predicted"/>
<accession>A0A1D2MZK7</accession>
<name>A0A1D2MZK7_ORCCI</name>
<dbReference type="OrthoDB" id="10464004at2759"/>
<dbReference type="Proteomes" id="UP000094527">
    <property type="component" value="Unassembled WGS sequence"/>
</dbReference>
<keyword evidence="2" id="KW-1185">Reference proteome</keyword>
<dbReference type="InterPro" id="IPR032675">
    <property type="entry name" value="LRR_dom_sf"/>
</dbReference>
<protein>
    <recommendedName>
        <fullName evidence="3">F-box domain-containing protein</fullName>
    </recommendedName>
</protein>
<evidence type="ECO:0000313" key="2">
    <source>
        <dbReference type="Proteomes" id="UP000094527"/>
    </source>
</evidence>
<dbReference type="Gene3D" id="3.80.10.10">
    <property type="entry name" value="Ribonuclease Inhibitor"/>
    <property type="match status" value="2"/>
</dbReference>
<dbReference type="EMBL" id="LJIJ01000361">
    <property type="protein sequence ID" value="ODM98381.1"/>
    <property type="molecule type" value="Genomic_DNA"/>
</dbReference>
<sequence>MVISDAAENDISSLDNYQLGQFQPHPLLIDHIVDQIFQNLITSCVNSTHSRQQLCKVRLVCRQWNKAATNLLRKNFQQIFGGLEHNIGQFKKYLQIVHPDTRALWTKLPFTRFTFHSDVFQASTSSSVISFLKICGPELESLVIHKDIYSDAVYEDEMISDVHVPTLKRLAYHDRRRSNISTDATSQKLLFALVTSAKDSLQSLSIQFPREPAYEQQIKQEILIRLLKENGLPNLTCLKLDVLITDEILDTLTGMKLPLKELHFSVGASKFSATSLKKLLETLQYSLQILKITDLFRRSEVTLDFPRLQHLQIFEIHGFELPAYQVSFPNFSYDLVPNLRKLMLRTWAPTLNWEVFFSQSKNTIYSYHQPNILVTELSLAMNFDSVTLMKRIAATFTKLKRLEMYFSRAHVPALEVVFKEMTQLEDLRLNQSYLGEISTTCIDDVLTGLSSEECQWILKHKAFSRTDFHHLESKPGLTNLKNLKRLDIINLRHRNLVTDVTGYMVFLRMPTLRYLAVGHSEVINAVDEMSTKCLWKLAQAYPETMLHEYLNRNRISCKEDGLSKNSVFTSACNVL</sequence>